<dbReference type="InParanoid" id="D6TSL1"/>
<name>D6TSL1_KTERA</name>
<dbReference type="eggNOG" id="COG5297">
    <property type="taxonomic scope" value="Bacteria"/>
</dbReference>
<dbReference type="GO" id="GO:0005975">
    <property type="term" value="P:carbohydrate metabolic process"/>
    <property type="evidence" value="ECO:0007669"/>
    <property type="project" value="InterPro"/>
</dbReference>
<dbReference type="STRING" id="485913.Krac_4369"/>
<proteinExistence type="predicted"/>
<evidence type="ECO:0000259" key="2">
    <source>
        <dbReference type="PROSITE" id="PS51172"/>
    </source>
</evidence>
<dbReference type="GO" id="GO:0030248">
    <property type="term" value="F:cellulose binding"/>
    <property type="evidence" value="ECO:0007669"/>
    <property type="project" value="InterPro"/>
</dbReference>
<feature type="domain" description="CBM3" evidence="2">
    <location>
        <begin position="33"/>
        <end position="184"/>
    </location>
</feature>
<evidence type="ECO:0000313" key="4">
    <source>
        <dbReference type="Proteomes" id="UP000004508"/>
    </source>
</evidence>
<evidence type="ECO:0000256" key="1">
    <source>
        <dbReference type="SAM" id="MobiDB-lite"/>
    </source>
</evidence>
<protein>
    <submittedName>
        <fullName evidence="3">Type 3a cellulose-binding domain protein</fullName>
    </submittedName>
</protein>
<dbReference type="Gene3D" id="2.60.40.710">
    <property type="entry name" value="Endoglucanase-like"/>
    <property type="match status" value="1"/>
</dbReference>
<dbReference type="SMART" id="SM01067">
    <property type="entry name" value="CBM_3"/>
    <property type="match status" value="1"/>
</dbReference>
<dbReference type="InterPro" id="IPR008965">
    <property type="entry name" value="CBM2/CBM3_carb-bd_dom_sf"/>
</dbReference>
<dbReference type="AlphaFoldDB" id="D6TSL1"/>
<accession>D6TSL1</accession>
<organism evidence="3 4">
    <name type="scientific">Ktedonobacter racemifer DSM 44963</name>
    <dbReference type="NCBI Taxonomy" id="485913"/>
    <lineage>
        <taxon>Bacteria</taxon>
        <taxon>Bacillati</taxon>
        <taxon>Chloroflexota</taxon>
        <taxon>Ktedonobacteria</taxon>
        <taxon>Ktedonobacterales</taxon>
        <taxon>Ktedonobacteraceae</taxon>
        <taxon>Ktedonobacter</taxon>
    </lineage>
</organism>
<dbReference type="Proteomes" id="UP000004508">
    <property type="component" value="Unassembled WGS sequence"/>
</dbReference>
<dbReference type="RefSeq" id="WP_007914111.1">
    <property type="nucleotide sequence ID" value="NZ_ADVG01000003.1"/>
</dbReference>
<reference evidence="3 4" key="1">
    <citation type="journal article" date="2011" name="Stand. Genomic Sci.">
        <title>Non-contiguous finished genome sequence and contextual data of the filamentous soil bacterium Ktedonobacter racemifer type strain (SOSP1-21).</title>
        <authorList>
            <person name="Chang Y.J."/>
            <person name="Land M."/>
            <person name="Hauser L."/>
            <person name="Chertkov O."/>
            <person name="Del Rio T.G."/>
            <person name="Nolan M."/>
            <person name="Copeland A."/>
            <person name="Tice H."/>
            <person name="Cheng J.F."/>
            <person name="Lucas S."/>
            <person name="Han C."/>
            <person name="Goodwin L."/>
            <person name="Pitluck S."/>
            <person name="Ivanova N."/>
            <person name="Ovchinikova G."/>
            <person name="Pati A."/>
            <person name="Chen A."/>
            <person name="Palaniappan K."/>
            <person name="Mavromatis K."/>
            <person name="Liolios K."/>
            <person name="Brettin T."/>
            <person name="Fiebig A."/>
            <person name="Rohde M."/>
            <person name="Abt B."/>
            <person name="Goker M."/>
            <person name="Detter J.C."/>
            <person name="Woyke T."/>
            <person name="Bristow J."/>
            <person name="Eisen J.A."/>
            <person name="Markowitz V."/>
            <person name="Hugenholtz P."/>
            <person name="Kyrpides N.C."/>
            <person name="Klenk H.P."/>
            <person name="Lapidus A."/>
        </authorList>
    </citation>
    <scope>NUCLEOTIDE SEQUENCE [LARGE SCALE GENOMIC DNA]</scope>
    <source>
        <strain evidence="4">DSM 44963</strain>
    </source>
</reference>
<dbReference type="Pfam" id="PF00942">
    <property type="entry name" value="CBM_3"/>
    <property type="match status" value="1"/>
</dbReference>
<sequence>MKRISRYLGLGAVCLLVIMMGILSQLPKTSHAASSPLKVQYIPDNTSTTTNKLQADLQVVNTGSSSFALSGLTMRYWFTRDTNQAISVFCDYAAIGCSSVTGTTVAVAQPVATADYYIQVGFTSGTLNANASTGKIKIRASKADFSNFTQTNDYSFNASFTTFTDWQNVTLYQNGVLVWGVEPTGSSATPTPTPTQTQTTTPTPTPTPPPTSFDQSQIDAAVAAPLLAFPAPTTANSGRPGDSPTAVYNAKAFYFLALVSWYNSNATATNGISVASRLAASIGQLVAGGNEPDANGGLEGWGHNDTAQGLLLARNEPAVWNQLSSTQQAKVNLLMQALAIAANFDFNDTNNFNQDIDYYLEGNQCKFNKSYNPNYREGYLNVMIAASLYFGPSTLNTFFTAFNYTSFNQQLQSAGFTNIQAAWANAQTLFMSGGSDNCSGTGSGVRTAFTYNNIPLSNPAGIFDQLAIFTYQDTVTSTGAGGKAYIADNTTSPYQGQQGMEHEFNSTDSGGARSDALYAYEGWMNSISSRTDITLLNAWGCGTTQTQDIRLESVGSGDLLYKLQHGYEGYYLAQSRLVNETTPSSDGPSAKGFYFDQQVWNVVLSKVQPC</sequence>
<comment type="caution">
    <text evidence="3">The sequence shown here is derived from an EMBL/GenBank/DDBJ whole genome shotgun (WGS) entry which is preliminary data.</text>
</comment>
<dbReference type="EMBL" id="ADVG01000003">
    <property type="protein sequence ID" value="EFH83412.1"/>
    <property type="molecule type" value="Genomic_DNA"/>
</dbReference>
<dbReference type="PROSITE" id="PS51172">
    <property type="entry name" value="CBM3"/>
    <property type="match status" value="1"/>
</dbReference>
<keyword evidence="4" id="KW-1185">Reference proteome</keyword>
<dbReference type="InterPro" id="IPR001956">
    <property type="entry name" value="CBM3"/>
</dbReference>
<feature type="region of interest" description="Disordered" evidence="1">
    <location>
        <begin position="183"/>
        <end position="213"/>
    </location>
</feature>
<gene>
    <name evidence="3" type="ORF">Krac_4369</name>
</gene>
<evidence type="ECO:0000313" key="3">
    <source>
        <dbReference type="EMBL" id="EFH83412.1"/>
    </source>
</evidence>
<dbReference type="InterPro" id="IPR036966">
    <property type="entry name" value="CBM3_sf"/>
</dbReference>
<dbReference type="SUPFAM" id="SSF49384">
    <property type="entry name" value="Carbohydrate-binding domain"/>
    <property type="match status" value="1"/>
</dbReference>
<dbReference type="OrthoDB" id="186662at2"/>